<dbReference type="Proteomes" id="UP000035681">
    <property type="component" value="Unplaced"/>
</dbReference>
<feature type="region of interest" description="Disordered" evidence="1">
    <location>
        <begin position="152"/>
        <end position="213"/>
    </location>
</feature>
<protein>
    <submittedName>
        <fullName evidence="4">CRAL-TRIO domain-containing protein</fullName>
    </submittedName>
</protein>
<dbReference type="WBParaSite" id="TCONS_00011676.p1">
    <property type="protein sequence ID" value="TCONS_00011676.p1"/>
    <property type="gene ID" value="XLOC_006381"/>
</dbReference>
<keyword evidence="3" id="KW-1185">Reference proteome</keyword>
<proteinExistence type="predicted"/>
<evidence type="ECO:0000313" key="3">
    <source>
        <dbReference type="Proteomes" id="UP000035681"/>
    </source>
</evidence>
<organism evidence="3 4">
    <name type="scientific">Strongyloides stercoralis</name>
    <name type="common">Threadworm</name>
    <dbReference type="NCBI Taxonomy" id="6248"/>
    <lineage>
        <taxon>Eukaryota</taxon>
        <taxon>Metazoa</taxon>
        <taxon>Ecdysozoa</taxon>
        <taxon>Nematoda</taxon>
        <taxon>Chromadorea</taxon>
        <taxon>Rhabditida</taxon>
        <taxon>Tylenchina</taxon>
        <taxon>Panagrolaimomorpha</taxon>
        <taxon>Strongyloidoidea</taxon>
        <taxon>Strongyloididae</taxon>
        <taxon>Strongyloides</taxon>
    </lineage>
</organism>
<feature type="compositionally biased region" description="Acidic residues" evidence="1">
    <location>
        <begin position="204"/>
        <end position="213"/>
    </location>
</feature>
<keyword evidence="2" id="KW-0812">Transmembrane</keyword>
<feature type="transmembrane region" description="Helical" evidence="2">
    <location>
        <begin position="6"/>
        <end position="23"/>
    </location>
</feature>
<evidence type="ECO:0000256" key="2">
    <source>
        <dbReference type="SAM" id="Phobius"/>
    </source>
</evidence>
<accession>A0AAF5DI44</accession>
<evidence type="ECO:0000256" key="1">
    <source>
        <dbReference type="SAM" id="MobiDB-lite"/>
    </source>
</evidence>
<feature type="region of interest" description="Disordered" evidence="1">
    <location>
        <begin position="117"/>
        <end position="139"/>
    </location>
</feature>
<dbReference type="AlphaFoldDB" id="A0AAF5DI44"/>
<feature type="compositionally biased region" description="Polar residues" evidence="1">
    <location>
        <begin position="152"/>
        <end position="166"/>
    </location>
</feature>
<reference evidence="4" key="1">
    <citation type="submission" date="2024-02" db="UniProtKB">
        <authorList>
            <consortium name="WormBaseParasite"/>
        </authorList>
    </citation>
    <scope>IDENTIFICATION</scope>
</reference>
<keyword evidence="2" id="KW-0472">Membrane</keyword>
<name>A0AAF5DI44_STRER</name>
<sequence length="213" mass="24072">MVFFLAEIFFFILFINIIVYFTVQCTSGCKKFFKNTNEPSVVTKTVNLFGAHNKKVANEITAVRPSNCISMQPEIIQPAESVRTKKEEEIAKDIVDDWEPSIEEIKATGTGSLKANGINQKRLFKPPKPENSYTKKSMPLQSLKTVNKKITDNNISKKVPSNSSKTDSNEDCKRPQPSKIARTLREEEIARGERKTISAKDEPTLEEVLDDWG</sequence>
<keyword evidence="2" id="KW-1133">Transmembrane helix</keyword>
<evidence type="ECO:0000313" key="4">
    <source>
        <dbReference type="WBParaSite" id="TCONS_00011676.p1"/>
    </source>
</evidence>
<feature type="compositionally biased region" description="Basic and acidic residues" evidence="1">
    <location>
        <begin position="183"/>
        <end position="203"/>
    </location>
</feature>